<gene>
    <name evidence="1" type="ORF">COV86_01620</name>
</gene>
<dbReference type="InterPro" id="IPR027417">
    <property type="entry name" value="P-loop_NTPase"/>
</dbReference>
<accession>A0A2H0KN74</accession>
<comment type="caution">
    <text evidence="1">The sequence shown here is derived from an EMBL/GenBank/DDBJ whole genome shotgun (WGS) entry which is preliminary data.</text>
</comment>
<protein>
    <recommendedName>
        <fullName evidence="3">DNA polymerase III subunit delta</fullName>
    </recommendedName>
</protein>
<evidence type="ECO:0000313" key="2">
    <source>
        <dbReference type="Proteomes" id="UP000229570"/>
    </source>
</evidence>
<organism evidence="1 2">
    <name type="scientific">Candidatus Roizmanbacteria bacterium CG11_big_fil_rev_8_21_14_0_20_35_14</name>
    <dbReference type="NCBI Taxonomy" id="1974855"/>
    <lineage>
        <taxon>Bacteria</taxon>
        <taxon>Candidatus Roizmaniibacteriota</taxon>
    </lineage>
</organism>
<evidence type="ECO:0000313" key="1">
    <source>
        <dbReference type="EMBL" id="PIQ72701.1"/>
    </source>
</evidence>
<reference evidence="1 2" key="1">
    <citation type="submission" date="2017-09" db="EMBL/GenBank/DDBJ databases">
        <title>Depth-based differentiation of microbial function through sediment-hosted aquifers and enrichment of novel symbionts in the deep terrestrial subsurface.</title>
        <authorList>
            <person name="Probst A.J."/>
            <person name="Ladd B."/>
            <person name="Jarett J.K."/>
            <person name="Geller-Mcgrath D.E."/>
            <person name="Sieber C.M."/>
            <person name="Emerson J.B."/>
            <person name="Anantharaman K."/>
            <person name="Thomas B.C."/>
            <person name="Malmstrom R."/>
            <person name="Stieglmeier M."/>
            <person name="Klingl A."/>
            <person name="Woyke T."/>
            <person name="Ryan C.M."/>
            <person name="Banfield J.F."/>
        </authorList>
    </citation>
    <scope>NUCLEOTIDE SEQUENCE [LARGE SCALE GENOMIC DNA]</scope>
    <source>
        <strain evidence="1">CG11_big_fil_rev_8_21_14_0_20_35_14</strain>
    </source>
</reference>
<dbReference type="EMBL" id="PCVL01000017">
    <property type="protein sequence ID" value="PIQ72701.1"/>
    <property type="molecule type" value="Genomic_DNA"/>
</dbReference>
<dbReference type="PANTHER" id="PTHR11669">
    <property type="entry name" value="REPLICATION FACTOR C / DNA POLYMERASE III GAMMA-TAU SUBUNIT"/>
    <property type="match status" value="1"/>
</dbReference>
<dbReference type="Gene3D" id="3.40.50.300">
    <property type="entry name" value="P-loop containing nucleotide triphosphate hydrolases"/>
    <property type="match status" value="1"/>
</dbReference>
<dbReference type="InterPro" id="IPR050238">
    <property type="entry name" value="DNA_Rep/Repair_Clamp_Loader"/>
</dbReference>
<name>A0A2H0KN74_9BACT</name>
<dbReference type="PANTHER" id="PTHR11669:SF8">
    <property type="entry name" value="DNA POLYMERASE III SUBUNIT DELTA"/>
    <property type="match status" value="1"/>
</dbReference>
<dbReference type="SUPFAM" id="SSF52540">
    <property type="entry name" value="P-loop containing nucleoside triphosphate hydrolases"/>
    <property type="match status" value="1"/>
</dbReference>
<dbReference type="AlphaFoldDB" id="A0A2H0KN74"/>
<sequence length="208" mass="24646">MLKCNMIPLLIISNNSREIKKYLKKFINKNTLFFEIKSEGKEYSIKEIKELIRETKIFHKETRIYFLENFQLSSLEAQNAFLKLLEEPPANTLFVLSVDNENKLIPTIRSRTRVVRLNKKKLVDLTPQVKAVLNKLISDSNFNLLSTTPFTLEEIIIFFRERLIFDKKAPPIIKETLKLKSLLENNNLNLQLTLDHMLIFIWKTYRMK</sequence>
<dbReference type="GO" id="GO:0006261">
    <property type="term" value="P:DNA-templated DNA replication"/>
    <property type="evidence" value="ECO:0007669"/>
    <property type="project" value="TreeGrafter"/>
</dbReference>
<dbReference type="Proteomes" id="UP000229570">
    <property type="component" value="Unassembled WGS sequence"/>
</dbReference>
<proteinExistence type="predicted"/>
<dbReference type="Pfam" id="PF13177">
    <property type="entry name" value="DNA_pol3_delta2"/>
    <property type="match status" value="1"/>
</dbReference>
<evidence type="ECO:0008006" key="3">
    <source>
        <dbReference type="Google" id="ProtNLM"/>
    </source>
</evidence>